<keyword evidence="8" id="KW-0614">Plasmid</keyword>
<feature type="transmembrane region" description="Helical" evidence="6">
    <location>
        <begin position="141"/>
        <end position="159"/>
    </location>
</feature>
<dbReference type="PANTHER" id="PTHR34820:SF4">
    <property type="entry name" value="INNER MEMBRANE PROTEIN YEBZ"/>
    <property type="match status" value="1"/>
</dbReference>
<dbReference type="AlphaFoldDB" id="K4MTB1"/>
<keyword evidence="2 6" id="KW-1003">Cell membrane</keyword>
<feature type="transmembrane region" description="Helical" evidence="6">
    <location>
        <begin position="33"/>
        <end position="53"/>
    </location>
</feature>
<dbReference type="GO" id="GO:0046688">
    <property type="term" value="P:response to copper ion"/>
    <property type="evidence" value="ECO:0007669"/>
    <property type="project" value="UniProtKB-UniRule"/>
</dbReference>
<feature type="transmembrane region" description="Helical" evidence="6">
    <location>
        <begin position="116"/>
        <end position="134"/>
    </location>
</feature>
<evidence type="ECO:0000256" key="1">
    <source>
        <dbReference type="ARBA" id="ARBA00004651"/>
    </source>
</evidence>
<evidence type="ECO:0000313" key="9">
    <source>
        <dbReference type="EMBL" id="AFV33259.1"/>
    </source>
</evidence>
<keyword evidence="5 6" id="KW-0472">Membrane</keyword>
<reference evidence="10" key="2">
    <citation type="submission" date="2016-12" db="EMBL/GenBank/DDBJ databases">
        <title>Complete sequence and comparative genomic analysis of eight native Pseudomonas syringae plasmids belonging to the pPT23A family.</title>
        <authorList>
            <person name="Gutierrez-Barranquero J.A."/>
        </authorList>
    </citation>
    <scope>NUCLEOTIDE SEQUENCE</scope>
    <source>
        <strain evidence="11">6-9</strain>
        <strain evidence="10">UMAF0081</strain>
        <plasmid evidence="10">pPs0081</plasmid>
        <plasmid evidence="11">pPs6-9</plasmid>
    </source>
</reference>
<feature type="transmembrane region" description="Helical" evidence="6">
    <location>
        <begin position="308"/>
        <end position="325"/>
    </location>
</feature>
<keyword evidence="6" id="KW-0997">Cell inner membrane</keyword>
<feature type="transmembrane region" description="Helical" evidence="6">
    <location>
        <begin position="179"/>
        <end position="199"/>
    </location>
</feature>
<evidence type="ECO:0000256" key="2">
    <source>
        <dbReference type="ARBA" id="ARBA00022475"/>
    </source>
</evidence>
<organism evidence="8">
    <name type="scientific">Pseudomonas syringae pv. syringae</name>
    <dbReference type="NCBI Taxonomy" id="321"/>
    <lineage>
        <taxon>Bacteria</taxon>
        <taxon>Pseudomonadati</taxon>
        <taxon>Pseudomonadota</taxon>
        <taxon>Gammaproteobacteria</taxon>
        <taxon>Pseudomonadales</taxon>
        <taxon>Pseudomonadaceae</taxon>
        <taxon>Pseudomonas</taxon>
        <taxon>Pseudomonas syringae</taxon>
    </lineage>
</organism>
<feature type="domain" description="Copper resistance protein D" evidence="7">
    <location>
        <begin position="215"/>
        <end position="321"/>
    </location>
</feature>
<geneLocation type="plasmid" evidence="8">
    <name>copper resistance</name>
</geneLocation>
<dbReference type="InterPro" id="IPR047689">
    <property type="entry name" value="CopD"/>
</dbReference>
<dbReference type="InterPro" id="IPR008457">
    <property type="entry name" value="Cu-R_CopD_dom"/>
</dbReference>
<comment type="similarity">
    <text evidence="6">Belongs to the CopD family.</text>
</comment>
<dbReference type="PANTHER" id="PTHR34820">
    <property type="entry name" value="INNER MEMBRANE PROTEIN YEBZ"/>
    <property type="match status" value="1"/>
</dbReference>
<proteinExistence type="inferred from homology"/>
<feature type="transmembrane region" description="Helical" evidence="6">
    <location>
        <begin position="254"/>
        <end position="275"/>
    </location>
</feature>
<evidence type="ECO:0000313" key="8">
    <source>
        <dbReference type="EMBL" id="AFV33248.1"/>
    </source>
</evidence>
<feature type="transmembrane region" description="Helical" evidence="6">
    <location>
        <begin position="220"/>
        <end position="242"/>
    </location>
</feature>
<reference evidence="8" key="1">
    <citation type="journal article" date="2013" name="Appl. Environ. Microbiol.">
        <title>Recruitment and Rearrangement of Three Different Genetic Determinants into a Conjugative Plasmid Increase Copper Resistance in Pseudomonas syringae.</title>
        <authorList>
            <person name="Gutierrez-Barranquero J.A."/>
            <person name="de Vicente A."/>
            <person name="Carrion V.J."/>
            <person name="Sundin G.W."/>
            <person name="Cazorla F.M."/>
        </authorList>
    </citation>
    <scope>NUCLEOTIDE SEQUENCE</scope>
    <source>
        <strain evidence="9">6-9</strain>
        <strain evidence="8">UMAF0081</strain>
        <plasmid evidence="8">copper resistance</plasmid>
    </source>
</reference>
<name>K4MTB1_PSESY</name>
<keyword evidence="3 6" id="KW-0812">Transmembrane</keyword>
<comment type="subcellular location">
    <subcellularLocation>
        <location evidence="6">Cell inner membrane</location>
        <topology evidence="6">Multi-pass membrane protein</topology>
    </subcellularLocation>
    <subcellularLocation>
        <location evidence="1">Cell membrane</location>
        <topology evidence="1">Multi-pass membrane protein</topology>
    </subcellularLocation>
</comment>
<dbReference type="GO" id="GO:0005886">
    <property type="term" value="C:plasma membrane"/>
    <property type="evidence" value="ECO:0007669"/>
    <property type="project" value="UniProtKB-SubCell"/>
</dbReference>
<sequence length="333" mass="35801">MARGLVRYPSHYRQRHLQGEISMADPLSIALRFALYTDLMVLFGLALFGLYSLRGTERQSGAVLNFKLLLTGTAVLGALLSLAALLQMTKAMSGATEWEELFPHIKMMLAETEVGFSWNVRMAALAMIAVAGLLTSRSPTGSLWVVTALSGVALATLAWTGHGAMDEGSRRFWHFATDIVHLFAAGGWVGALVAFALLLRAKKVDNHGSVKILARTLTGFESAGGVIVATILVTGIVNYLFIVGPQLDSLADTTYGWLLMAKLVLFTAMIGLASLNRFRLSPHLEHSIGHGDYTGAAKALRWSMATELAAAVVVLGLIAWLGTLSPEVEMAMQ</sequence>
<accession>K4MTB1</accession>
<dbReference type="InterPro" id="IPR032694">
    <property type="entry name" value="CopC/D"/>
</dbReference>
<dbReference type="EMBL" id="KY362368">
    <property type="protein sequence ID" value="AQX41935.1"/>
    <property type="molecule type" value="Genomic_DNA"/>
</dbReference>
<keyword evidence="4 6" id="KW-1133">Transmembrane helix</keyword>
<evidence type="ECO:0000313" key="11">
    <source>
        <dbReference type="EMBL" id="AQX42001.1"/>
    </source>
</evidence>
<geneLocation type="plasmid" evidence="11">
    <name>pPs6-9</name>
</geneLocation>
<keyword evidence="6" id="KW-0186">Copper</keyword>
<dbReference type="Pfam" id="PF05425">
    <property type="entry name" value="CopD"/>
    <property type="match status" value="1"/>
</dbReference>
<comment type="function">
    <text evidence="6">Involved in copper resistance.</text>
</comment>
<dbReference type="NCBIfam" id="NF033808">
    <property type="entry name" value="copper_CopD"/>
    <property type="match status" value="1"/>
</dbReference>
<feature type="transmembrane region" description="Helical" evidence="6">
    <location>
        <begin position="65"/>
        <end position="86"/>
    </location>
</feature>
<evidence type="ECO:0000313" key="10">
    <source>
        <dbReference type="EMBL" id="AQX41935.1"/>
    </source>
</evidence>
<evidence type="ECO:0000256" key="6">
    <source>
        <dbReference type="RuleBase" id="RU369037"/>
    </source>
</evidence>
<protein>
    <recommendedName>
        <fullName evidence="6">Copper resistance protein D</fullName>
    </recommendedName>
</protein>
<evidence type="ECO:0000256" key="5">
    <source>
        <dbReference type="ARBA" id="ARBA00023136"/>
    </source>
</evidence>
<evidence type="ECO:0000256" key="4">
    <source>
        <dbReference type="ARBA" id="ARBA00022989"/>
    </source>
</evidence>
<gene>
    <name evidence="8" type="primary">copD</name>
</gene>
<dbReference type="EMBL" id="JX645720">
    <property type="protein sequence ID" value="AFV33248.1"/>
    <property type="molecule type" value="Genomic_DNA"/>
</dbReference>
<dbReference type="GO" id="GO:0006825">
    <property type="term" value="P:copper ion transport"/>
    <property type="evidence" value="ECO:0007669"/>
    <property type="project" value="InterPro"/>
</dbReference>
<evidence type="ECO:0000256" key="3">
    <source>
        <dbReference type="ARBA" id="ARBA00022692"/>
    </source>
</evidence>
<dbReference type="EMBL" id="KY362369">
    <property type="protein sequence ID" value="AQX42001.1"/>
    <property type="molecule type" value="Genomic_DNA"/>
</dbReference>
<evidence type="ECO:0000259" key="7">
    <source>
        <dbReference type="Pfam" id="PF05425"/>
    </source>
</evidence>
<dbReference type="EMBL" id="JX645721">
    <property type="protein sequence ID" value="AFV33259.1"/>
    <property type="molecule type" value="Genomic_DNA"/>
</dbReference>
<geneLocation type="plasmid" evidence="10">
    <name>pPs0081</name>
</geneLocation>